<sequence>MGPATPRPREAADRTFDTARLRRLRGLNRALRVLWVAALAPLLLFNVPLVVIAATDGTADPWEWAAIGIGGVLLPFAYVAIQVMQGWAAQSYRHRHDGVKRREVDWGDPRWEAVRASFEASGLDPRTIRALSVWDRTATLVTRHVPRPTPGRLGRGSDWGVRNGGCLLGLGLVCGIVVAVLDELDVDPTDGTAFTVFLVVASAVVWPLAWRNGRAQASLNLGNPDNVVLIPMHWRPQLRDNPSFRVHLMHEIAHARHDDPGRRKLLDTCAGVGPFAVFVDSAAVVAMRLGDVVLMVLFAATLVSGIAGVRRAKRLIPLVQELRADTEACRDPEAVGHLSAFLRERQAEQPSHAKATRLAALTEATWRGPGARLVAPAALPAALFGLLILASAIAQWAGVVGSSG</sequence>
<feature type="transmembrane region" description="Helical" evidence="1">
    <location>
        <begin position="265"/>
        <end position="286"/>
    </location>
</feature>
<evidence type="ECO:0000313" key="2">
    <source>
        <dbReference type="EMBL" id="GCD92597.1"/>
    </source>
</evidence>
<keyword evidence="1" id="KW-0472">Membrane</keyword>
<feature type="transmembrane region" description="Helical" evidence="1">
    <location>
        <begin position="30"/>
        <end position="52"/>
    </location>
</feature>
<dbReference type="RefSeq" id="WP_126634949.1">
    <property type="nucleotide sequence ID" value="NZ_BIFH01000013.1"/>
</dbReference>
<keyword evidence="1" id="KW-1133">Transmembrane helix</keyword>
<comment type="caution">
    <text evidence="2">The sequence shown here is derived from an EMBL/GenBank/DDBJ whole genome shotgun (WGS) entry which is preliminary data.</text>
</comment>
<feature type="transmembrane region" description="Helical" evidence="1">
    <location>
        <begin position="64"/>
        <end position="84"/>
    </location>
</feature>
<keyword evidence="1" id="KW-0812">Transmembrane</keyword>
<keyword evidence="3" id="KW-1185">Reference proteome</keyword>
<accession>A0A401YDC4</accession>
<feature type="transmembrane region" description="Helical" evidence="1">
    <location>
        <begin position="161"/>
        <end position="181"/>
    </location>
</feature>
<feature type="transmembrane region" description="Helical" evidence="1">
    <location>
        <begin position="373"/>
        <end position="397"/>
    </location>
</feature>
<evidence type="ECO:0000256" key="1">
    <source>
        <dbReference type="SAM" id="Phobius"/>
    </source>
</evidence>
<feature type="transmembrane region" description="Helical" evidence="1">
    <location>
        <begin position="193"/>
        <end position="210"/>
    </location>
</feature>
<dbReference type="AlphaFoldDB" id="A0A401YDC4"/>
<protein>
    <submittedName>
        <fullName evidence="2">Uncharacterized protein</fullName>
    </submittedName>
</protein>
<reference evidence="2 3" key="1">
    <citation type="submission" date="2018-12" db="EMBL/GenBank/DDBJ databases">
        <title>Draft genome sequence of Embleya hyalina NBRC 13850T.</title>
        <authorList>
            <person name="Komaki H."/>
            <person name="Hosoyama A."/>
            <person name="Kimura A."/>
            <person name="Ichikawa N."/>
            <person name="Tamura T."/>
        </authorList>
    </citation>
    <scope>NUCLEOTIDE SEQUENCE [LARGE SCALE GENOMIC DNA]</scope>
    <source>
        <strain evidence="2 3">NBRC 13850</strain>
    </source>
</reference>
<organism evidence="2 3">
    <name type="scientific">Embleya hyalina</name>
    <dbReference type="NCBI Taxonomy" id="516124"/>
    <lineage>
        <taxon>Bacteria</taxon>
        <taxon>Bacillati</taxon>
        <taxon>Actinomycetota</taxon>
        <taxon>Actinomycetes</taxon>
        <taxon>Kitasatosporales</taxon>
        <taxon>Streptomycetaceae</taxon>
        <taxon>Embleya</taxon>
    </lineage>
</organism>
<dbReference type="EMBL" id="BIFH01000013">
    <property type="protein sequence ID" value="GCD92597.1"/>
    <property type="molecule type" value="Genomic_DNA"/>
</dbReference>
<feature type="transmembrane region" description="Helical" evidence="1">
    <location>
        <begin position="292"/>
        <end position="309"/>
    </location>
</feature>
<name>A0A401YDC4_9ACTN</name>
<gene>
    <name evidence="2" type="ORF">EHYA_00236</name>
</gene>
<evidence type="ECO:0000313" key="3">
    <source>
        <dbReference type="Proteomes" id="UP000286931"/>
    </source>
</evidence>
<proteinExistence type="predicted"/>
<dbReference type="OrthoDB" id="9906198at2"/>
<dbReference type="Proteomes" id="UP000286931">
    <property type="component" value="Unassembled WGS sequence"/>
</dbReference>